<comment type="similarity">
    <text evidence="5">Belongs to the LECT2/MIM-1 family.</text>
</comment>
<dbReference type="PANTHER" id="PTHR11329:SF0">
    <property type="entry name" value="LEUKOCYTE CELL-DERIVED CHEMOTAXIN-2"/>
    <property type="match status" value="1"/>
</dbReference>
<evidence type="ECO:0000256" key="2">
    <source>
        <dbReference type="ARBA" id="ARBA00022729"/>
    </source>
</evidence>
<feature type="region of interest" description="Disordered" evidence="6">
    <location>
        <begin position="51"/>
        <end position="79"/>
    </location>
</feature>
<gene>
    <name evidence="8" type="ORF">IHE44_0003800</name>
    <name evidence="7" type="ORF">IHE44_006034</name>
</gene>
<comment type="caution">
    <text evidence="7">The sequence shown here is derived from an EMBL/GenBank/DDBJ whole genome shotgun (WGS) entry which is preliminary data.</text>
</comment>
<evidence type="ECO:0000256" key="4">
    <source>
        <dbReference type="ARBA" id="ARBA00023157"/>
    </source>
</evidence>
<dbReference type="EMBL" id="JADDUC020000016">
    <property type="protein sequence ID" value="KAI1234087.1"/>
    <property type="molecule type" value="Genomic_DNA"/>
</dbReference>
<proteinExistence type="inferred from homology"/>
<evidence type="ECO:0000256" key="5">
    <source>
        <dbReference type="ARBA" id="ARBA00024361"/>
    </source>
</evidence>
<dbReference type="InterPro" id="IPR008663">
    <property type="entry name" value="LECT2"/>
</dbReference>
<reference evidence="7" key="1">
    <citation type="submission" date="2020-10" db="EMBL/GenBank/DDBJ databases">
        <title>Feather gene expression reveals the developmental basis of iridescence in African starlings.</title>
        <authorList>
            <person name="Rubenstein D.R."/>
        </authorList>
    </citation>
    <scope>NUCLEOTIDE SEQUENCE</scope>
    <source>
        <strain evidence="7">SS15</strain>
        <tissue evidence="7">Liver</tissue>
    </source>
</reference>
<dbReference type="Proteomes" id="UP000618051">
    <property type="component" value="Unassembled WGS sequence"/>
</dbReference>
<evidence type="ECO:0000256" key="3">
    <source>
        <dbReference type="ARBA" id="ARBA00022833"/>
    </source>
</evidence>
<evidence type="ECO:0000313" key="8">
    <source>
        <dbReference type="EMBL" id="KAI1234087.1"/>
    </source>
</evidence>
<keyword evidence="4" id="KW-1015">Disulfide bond</keyword>
<feature type="compositionally biased region" description="Polar residues" evidence="6">
    <location>
        <begin position="52"/>
        <end position="63"/>
    </location>
</feature>
<reference evidence="8" key="3">
    <citation type="submission" date="2022-01" db="EMBL/GenBank/DDBJ databases">
        <authorList>
            <person name="Rubenstein D.R."/>
        </authorList>
    </citation>
    <scope>NUCLEOTIDE SEQUENCE</scope>
    <source>
        <strain evidence="8">SS15</strain>
        <tissue evidence="8">Liver</tissue>
    </source>
</reference>
<feature type="region of interest" description="Disordered" evidence="6">
    <location>
        <begin position="254"/>
        <end position="278"/>
    </location>
</feature>
<reference evidence="8 9" key="2">
    <citation type="journal article" date="2021" name="J. Hered.">
        <title>Feather Gene Expression Elucidates the Developmental Basis of Plumage Iridescence in African Starlings.</title>
        <authorList>
            <person name="Rubenstein D.R."/>
            <person name="Corvelo A."/>
            <person name="MacManes M.D."/>
            <person name="Maia R."/>
            <person name="Narzisi G."/>
            <person name="Rousaki A."/>
            <person name="Vandenabeele P."/>
            <person name="Shawkey M.D."/>
            <person name="Solomon J."/>
        </authorList>
    </citation>
    <scope>NUCLEOTIDE SEQUENCE [LARGE SCALE GENOMIC DNA]</scope>
    <source>
        <strain evidence="8">SS15</strain>
    </source>
</reference>
<evidence type="ECO:0000256" key="6">
    <source>
        <dbReference type="SAM" id="MobiDB-lite"/>
    </source>
</evidence>
<evidence type="ECO:0000313" key="9">
    <source>
        <dbReference type="Proteomes" id="UP000618051"/>
    </source>
</evidence>
<organism evidence="7">
    <name type="scientific">Lamprotornis superbus</name>
    <dbReference type="NCBI Taxonomy" id="245042"/>
    <lineage>
        <taxon>Eukaryota</taxon>
        <taxon>Metazoa</taxon>
        <taxon>Chordata</taxon>
        <taxon>Craniata</taxon>
        <taxon>Vertebrata</taxon>
        <taxon>Euteleostomi</taxon>
        <taxon>Archelosauria</taxon>
        <taxon>Archosauria</taxon>
        <taxon>Dinosauria</taxon>
        <taxon>Saurischia</taxon>
        <taxon>Theropoda</taxon>
        <taxon>Coelurosauria</taxon>
        <taxon>Aves</taxon>
        <taxon>Neognathae</taxon>
        <taxon>Neoaves</taxon>
        <taxon>Telluraves</taxon>
        <taxon>Australaves</taxon>
        <taxon>Passeriformes</taxon>
        <taxon>Sturnidae</taxon>
        <taxon>Lamprotornis</taxon>
    </lineage>
</organism>
<dbReference type="AlphaFoldDB" id="A0A835TRZ1"/>
<dbReference type="Gene3D" id="2.70.70.10">
    <property type="entry name" value="Glucose Permease (Domain IIA)"/>
    <property type="match status" value="2"/>
</dbReference>
<dbReference type="GO" id="GO:0046872">
    <property type="term" value="F:metal ion binding"/>
    <property type="evidence" value="ECO:0007669"/>
    <property type="project" value="UniProtKB-KW"/>
</dbReference>
<keyword evidence="9" id="KW-1185">Reference proteome</keyword>
<name>A0A835TRZ1_9PASS</name>
<sequence>MLHSIPSCMFLEYQVERLLPRLEAQSCMGQSSSSTNGDEANNKWSREHRNGLINTRSPACQQSQEKREDNIPSSSCCRRDASSMSRNKYLSDGLSSHMVLILARPGQLMDEILKVQLGRKDCFFHAKCQSPYWDGQAGWTDAMSFALLPTTPPQGNAIQQLIPPWHRDCKHSCVGSPVVAAIAPCPGDSLQMGTTVTRNGSPGGALTTATLICTYLNTENRAGNLHQAKVLDCLVVGPSLETCESGDVKSTFLRGAGGRGTPHHSSTHSTGRGQSSKENSDKELLNLCLFLAAKSSDPTASEQHNHITRLSPRLPPVMSNMWIHLHLKAPQLIPTLAFSHMLSNLQHPPAICQPHSPLLPKANSSQSPAWLPAGDLLSIIRISSCSRALLHHPETLLSCPLEVCSCMEKPAEPFSLVLATVGSLCSLPRRPAKRPFPHSLYFSEDRALPAQRHTHYVGSAATAKENCLCLTHTFPLSQCLPALCYRPVGANSTIFTKQLDAHPPQQQHRHWAQICSGNPTNQIRGCDRYGCGNFGADRHSGKGKHAGVDVICSDGATVYAPFSGQLSGPIRFFHNGNAIDDGVQIRGSGFCVKLVCIHPFRYHGQIRRGQQLGKMLPMQKVYPGIISHIHVENCDHSDPTHLLTPAVPPSPQQDGRWAAVCAGNPTNEIRGCDKYGCGYYGAPRRSGKGKHLAVDVICADGATVYAPFSGQLSGPVKFFHNGNAIDDGVQIRGSGFCVKLLCIHPIRYTGAISKGQVLGRMLPMQRVFPGITSHIHFENCDHSDPTSNLERGKGQKD</sequence>
<dbReference type="FunFam" id="2.70.70.10:FF:000011">
    <property type="entry name" value="Leukocyte cell-derived chemotaxin-2"/>
    <property type="match status" value="2"/>
</dbReference>
<evidence type="ECO:0000313" key="7">
    <source>
        <dbReference type="EMBL" id="KAG0115413.1"/>
    </source>
</evidence>
<dbReference type="EMBL" id="JADDUC010000226">
    <property type="protein sequence ID" value="KAG0115413.1"/>
    <property type="molecule type" value="Genomic_DNA"/>
</dbReference>
<dbReference type="InterPro" id="IPR011055">
    <property type="entry name" value="Dup_hybrid_motif"/>
</dbReference>
<dbReference type="OrthoDB" id="5911921at2759"/>
<evidence type="ECO:0000256" key="1">
    <source>
        <dbReference type="ARBA" id="ARBA00022723"/>
    </source>
</evidence>
<keyword evidence="3" id="KW-0862">Zinc</keyword>
<keyword evidence="1" id="KW-0479">Metal-binding</keyword>
<feature type="compositionally biased region" description="Polar residues" evidence="6">
    <location>
        <begin position="267"/>
        <end position="277"/>
    </location>
</feature>
<protein>
    <submittedName>
        <fullName evidence="7">Myeloid protein 1</fullName>
    </submittedName>
</protein>
<keyword evidence="2" id="KW-0732">Signal</keyword>
<accession>A0A835TRZ1</accession>
<dbReference type="PANTHER" id="PTHR11329">
    <property type="entry name" value="LEUKOCYTE CELL-DERIVED CHEMOTAXIN 2"/>
    <property type="match status" value="1"/>
</dbReference>